<proteinExistence type="predicted"/>
<organism evidence="2 3">
    <name type="scientific">Nonomuraea solani</name>
    <dbReference type="NCBI Taxonomy" id="1144553"/>
    <lineage>
        <taxon>Bacteria</taxon>
        <taxon>Bacillati</taxon>
        <taxon>Actinomycetota</taxon>
        <taxon>Actinomycetes</taxon>
        <taxon>Streptosporangiales</taxon>
        <taxon>Streptosporangiaceae</taxon>
        <taxon>Nonomuraea</taxon>
    </lineage>
</organism>
<accession>A0A1H5VE75</accession>
<feature type="transmembrane region" description="Helical" evidence="1">
    <location>
        <begin position="158"/>
        <end position="181"/>
    </location>
</feature>
<dbReference type="OrthoDB" id="5188995at2"/>
<keyword evidence="3" id="KW-1185">Reference proteome</keyword>
<dbReference type="AlphaFoldDB" id="A0A1H5VE75"/>
<evidence type="ECO:0000313" key="3">
    <source>
        <dbReference type="Proteomes" id="UP000236732"/>
    </source>
</evidence>
<dbReference type="Proteomes" id="UP000236732">
    <property type="component" value="Unassembled WGS sequence"/>
</dbReference>
<keyword evidence="1" id="KW-0472">Membrane</keyword>
<feature type="transmembrane region" description="Helical" evidence="1">
    <location>
        <begin position="6"/>
        <end position="26"/>
    </location>
</feature>
<evidence type="ECO:0000256" key="1">
    <source>
        <dbReference type="SAM" id="Phobius"/>
    </source>
</evidence>
<protein>
    <submittedName>
        <fullName evidence="2">Uncharacterized protein</fullName>
    </submittedName>
</protein>
<keyword evidence="1" id="KW-0812">Transmembrane</keyword>
<gene>
    <name evidence="2" type="ORF">SAMN05444920_101852</name>
</gene>
<feature type="transmembrane region" description="Helical" evidence="1">
    <location>
        <begin position="91"/>
        <end position="114"/>
    </location>
</feature>
<name>A0A1H5VE75_9ACTN</name>
<dbReference type="EMBL" id="FNVT01000001">
    <property type="protein sequence ID" value="SEF85510.1"/>
    <property type="molecule type" value="Genomic_DNA"/>
</dbReference>
<evidence type="ECO:0000313" key="2">
    <source>
        <dbReference type="EMBL" id="SEF85510.1"/>
    </source>
</evidence>
<reference evidence="2 3" key="1">
    <citation type="submission" date="2016-10" db="EMBL/GenBank/DDBJ databases">
        <authorList>
            <person name="de Groot N.N."/>
        </authorList>
    </citation>
    <scope>NUCLEOTIDE SEQUENCE [LARGE SCALE GENOMIC DNA]</scope>
    <source>
        <strain evidence="2 3">CGMCC 4.7037</strain>
    </source>
</reference>
<sequence length="182" mass="18786">MPVSVVIASVLQFLLAATFMIMSIAVHTHGGRAQRAAEAVLARHGLPGDVLARHRIKFEETITELLFPVSIAVVMTVLGVLTLAGSGPGRIASWVAAGLMTTAGAAVMVSQMFAEKVVAAVFRRSADPAVRDLDAAAVVGAARAALPAWASAMIVIRFLLATLGSILVIVLLATPAASAYFA</sequence>
<keyword evidence="1" id="KW-1133">Transmembrane helix</keyword>
<dbReference type="RefSeq" id="WP_103954346.1">
    <property type="nucleotide sequence ID" value="NZ_FNVT01000001.1"/>
</dbReference>
<feature type="transmembrane region" description="Helical" evidence="1">
    <location>
        <begin position="65"/>
        <end position="85"/>
    </location>
</feature>